<proteinExistence type="predicted"/>
<evidence type="ECO:0000313" key="1">
    <source>
        <dbReference type="EMBL" id="KAJ4721199.1"/>
    </source>
</evidence>
<name>A0ACC1YE03_MELAZ</name>
<protein>
    <submittedName>
        <fullName evidence="1">Protein kinase domain</fullName>
    </submittedName>
</protein>
<reference evidence="1 2" key="1">
    <citation type="journal article" date="2023" name="Science">
        <title>Complex scaffold remodeling in plant triterpene biosynthesis.</title>
        <authorList>
            <person name="De La Pena R."/>
            <person name="Hodgson H."/>
            <person name="Liu J.C."/>
            <person name="Stephenson M.J."/>
            <person name="Martin A.C."/>
            <person name="Owen C."/>
            <person name="Harkess A."/>
            <person name="Leebens-Mack J."/>
            <person name="Jimenez L.E."/>
            <person name="Osbourn A."/>
            <person name="Sattely E.S."/>
        </authorList>
    </citation>
    <scope>NUCLEOTIDE SEQUENCE [LARGE SCALE GENOMIC DNA]</scope>
    <source>
        <strain evidence="2">cv. JPN11</strain>
        <tissue evidence="1">Leaf</tissue>
    </source>
</reference>
<dbReference type="EMBL" id="CM051397">
    <property type="protein sequence ID" value="KAJ4721199.1"/>
    <property type="molecule type" value="Genomic_DNA"/>
</dbReference>
<sequence length="596" mass="66535">MKATSTLAFFCIISAFVVCTVSSDLPPPDDSPGCVLKFDRYSYQPSGECVGNHQKKIIYWDTIPSTLCCRNALTVFSQTLALRASELKENIFLEENQWRSCSGHFHRQEAVSVDSCGFDKFFHGSNNCSNLSLSEIQQKPEFRDVLTYCSRFNTSFNKACTNCTDAVGKLRDYMLQELHKDGDDNERAVCGLAVVISIAAANMGDPSSIDDLFSCLHFNDDFCFSASVAKAIIAVLIATITLALVLALIKYVAQSKAKKKKHKRKRARPSKEITNTWSGLYRFSKDEIEDAINYGTERKSLGRGSAGQVYKGLLPSGQVVAIKHINKSNITDSFTREVEGLSRVRHPNLVCLFGCCIEGGEQYLVYEYCSAGNLAQHLLRKDSVLTWERRVKILRDCALALRYLHYYIDGCIVHRDIKLTNILLTENLEPKLSDFGLAKMLGMEESKVFTDVRGTIGYMDPEYMSNAKLTCASDIYSFGIVALQILSGQKVIDLDLDARDQLTRKAKDVIMGKRPLTDFEDPRLHGNINRGDFEAILQIAVLCVAKSSKGRPTVDVVFDEIDKAWKNTMTEMKTKKDQVSTSAATPVSRSMDVIPV</sequence>
<organism evidence="1 2">
    <name type="scientific">Melia azedarach</name>
    <name type="common">Chinaberry tree</name>
    <dbReference type="NCBI Taxonomy" id="155640"/>
    <lineage>
        <taxon>Eukaryota</taxon>
        <taxon>Viridiplantae</taxon>
        <taxon>Streptophyta</taxon>
        <taxon>Embryophyta</taxon>
        <taxon>Tracheophyta</taxon>
        <taxon>Spermatophyta</taxon>
        <taxon>Magnoliopsida</taxon>
        <taxon>eudicotyledons</taxon>
        <taxon>Gunneridae</taxon>
        <taxon>Pentapetalae</taxon>
        <taxon>rosids</taxon>
        <taxon>malvids</taxon>
        <taxon>Sapindales</taxon>
        <taxon>Meliaceae</taxon>
        <taxon>Melia</taxon>
    </lineage>
</organism>
<accession>A0ACC1YE03</accession>
<keyword evidence="1" id="KW-0418">Kinase</keyword>
<dbReference type="Proteomes" id="UP001164539">
    <property type="component" value="Chromosome 4"/>
</dbReference>
<comment type="caution">
    <text evidence="1">The sequence shown here is derived from an EMBL/GenBank/DDBJ whole genome shotgun (WGS) entry which is preliminary data.</text>
</comment>
<gene>
    <name evidence="1" type="ORF">OWV82_008919</name>
</gene>
<keyword evidence="1" id="KW-0808">Transferase</keyword>
<keyword evidence="2" id="KW-1185">Reference proteome</keyword>
<evidence type="ECO:0000313" key="2">
    <source>
        <dbReference type="Proteomes" id="UP001164539"/>
    </source>
</evidence>